<dbReference type="CDD" id="cd01292">
    <property type="entry name" value="metallo-dependent_hydrolases"/>
    <property type="match status" value="1"/>
</dbReference>
<evidence type="ECO:0000259" key="2">
    <source>
        <dbReference type="Pfam" id="PF04909"/>
    </source>
</evidence>
<dbReference type="Gene3D" id="3.20.20.140">
    <property type="entry name" value="Metal-dependent hydrolases"/>
    <property type="match status" value="1"/>
</dbReference>
<evidence type="ECO:0000256" key="1">
    <source>
        <dbReference type="ARBA" id="ARBA00023239"/>
    </source>
</evidence>
<dbReference type="RefSeq" id="WP_072851406.1">
    <property type="nucleotide sequence ID" value="NZ_FQVI01000009.1"/>
</dbReference>
<evidence type="ECO:0000313" key="3">
    <source>
        <dbReference type="EMBL" id="SHE96135.1"/>
    </source>
</evidence>
<dbReference type="PANTHER" id="PTHR21240">
    <property type="entry name" value="2-AMINO-3-CARBOXYLMUCONATE-6-SEMIALDEHYDE DECARBOXYLASE"/>
    <property type="match status" value="1"/>
</dbReference>
<dbReference type="InterPro" id="IPR032466">
    <property type="entry name" value="Metal_Hydrolase"/>
</dbReference>
<dbReference type="GO" id="GO:0005737">
    <property type="term" value="C:cytoplasm"/>
    <property type="evidence" value="ECO:0007669"/>
    <property type="project" value="TreeGrafter"/>
</dbReference>
<dbReference type="EMBL" id="FQVI01000009">
    <property type="protein sequence ID" value="SHE96135.1"/>
    <property type="molecule type" value="Genomic_DNA"/>
</dbReference>
<dbReference type="InterPro" id="IPR032465">
    <property type="entry name" value="ACMSD"/>
</dbReference>
<dbReference type="GO" id="GO:0019748">
    <property type="term" value="P:secondary metabolic process"/>
    <property type="evidence" value="ECO:0007669"/>
    <property type="project" value="TreeGrafter"/>
</dbReference>
<accession>A0A1M4XRQ8</accession>
<gene>
    <name evidence="3" type="ORF">SAMN02745158_02097</name>
</gene>
<feature type="domain" description="Amidohydrolase-related" evidence="2">
    <location>
        <begin position="3"/>
        <end position="246"/>
    </location>
</feature>
<keyword evidence="4" id="KW-1185">Reference proteome</keyword>
<proteinExistence type="predicted"/>
<protein>
    <recommendedName>
        <fullName evidence="2">Amidohydrolase-related domain-containing protein</fullName>
    </recommendedName>
</protein>
<dbReference type="GO" id="GO:0016787">
    <property type="term" value="F:hydrolase activity"/>
    <property type="evidence" value="ECO:0007669"/>
    <property type="project" value="InterPro"/>
</dbReference>
<name>A0A1M4XRQ8_9CLOT</name>
<evidence type="ECO:0000313" key="4">
    <source>
        <dbReference type="Proteomes" id="UP000184245"/>
    </source>
</evidence>
<dbReference type="STRING" id="1122155.SAMN02745158_02097"/>
<keyword evidence="1" id="KW-0456">Lyase</keyword>
<organism evidence="3 4">
    <name type="scientific">Lactonifactor longoviformis DSM 17459</name>
    <dbReference type="NCBI Taxonomy" id="1122155"/>
    <lineage>
        <taxon>Bacteria</taxon>
        <taxon>Bacillati</taxon>
        <taxon>Bacillota</taxon>
        <taxon>Clostridia</taxon>
        <taxon>Eubacteriales</taxon>
        <taxon>Clostridiaceae</taxon>
        <taxon>Lactonifactor</taxon>
    </lineage>
</organism>
<sequence>MIIDLHAHLGVDVVFDEEQSEEDLISFYDKYDVDGAVVQPYLPRIYMEDHMAIHDRIYELTKSTKKKFWGMASINPHFRPDDYDREAFRCIKELGFVGIKITPIGHATHPSSRDALHVWEVCRELKVPLMVHTGAGIPFSDPISVENALESFPDVPCILAHAGSEMHNQQAIYLARKFENVYLEPSWVGVIGVSNMVKQVGCDKIMFSSDNIYQIPVELAKYRSVITREEDLEKVLYKNTARVYQLDL</sequence>
<dbReference type="SUPFAM" id="SSF51556">
    <property type="entry name" value="Metallo-dependent hydrolases"/>
    <property type="match status" value="1"/>
</dbReference>
<dbReference type="Pfam" id="PF04909">
    <property type="entry name" value="Amidohydro_2"/>
    <property type="match status" value="1"/>
</dbReference>
<dbReference type="Proteomes" id="UP000184245">
    <property type="component" value="Unassembled WGS sequence"/>
</dbReference>
<reference evidence="3 4" key="1">
    <citation type="submission" date="2016-11" db="EMBL/GenBank/DDBJ databases">
        <authorList>
            <person name="Jaros S."/>
            <person name="Januszkiewicz K."/>
            <person name="Wedrychowicz H."/>
        </authorList>
    </citation>
    <scope>NUCLEOTIDE SEQUENCE [LARGE SCALE GENOMIC DNA]</scope>
    <source>
        <strain evidence="3 4">DSM 17459</strain>
    </source>
</reference>
<dbReference type="PANTHER" id="PTHR21240:SF28">
    <property type="entry name" value="ISO-OROTATE DECARBOXYLASE (EUROFUNG)"/>
    <property type="match status" value="1"/>
</dbReference>
<dbReference type="InterPro" id="IPR006680">
    <property type="entry name" value="Amidohydro-rel"/>
</dbReference>
<dbReference type="OrthoDB" id="9771932at2"/>
<dbReference type="GO" id="GO:0016831">
    <property type="term" value="F:carboxy-lyase activity"/>
    <property type="evidence" value="ECO:0007669"/>
    <property type="project" value="InterPro"/>
</dbReference>
<dbReference type="AlphaFoldDB" id="A0A1M4XRQ8"/>